<organism evidence="5 6">
    <name type="scientific">Dellaglioa algida</name>
    <dbReference type="NCBI Taxonomy" id="105612"/>
    <lineage>
        <taxon>Bacteria</taxon>
        <taxon>Bacillati</taxon>
        <taxon>Bacillota</taxon>
        <taxon>Bacilli</taxon>
        <taxon>Lactobacillales</taxon>
        <taxon>Lactobacillaceae</taxon>
        <taxon>Dellaglioa</taxon>
    </lineage>
</organism>
<evidence type="ECO:0000313" key="6">
    <source>
        <dbReference type="Proteomes" id="UP000321659"/>
    </source>
</evidence>
<name>A0A5C6MEK6_9LACO</name>
<dbReference type="InterPro" id="IPR029050">
    <property type="entry name" value="Immunoprotect_excell_Ig-like"/>
</dbReference>
<evidence type="ECO:0000256" key="3">
    <source>
        <dbReference type="SAM" id="Phobius"/>
    </source>
</evidence>
<evidence type="ECO:0000313" key="5">
    <source>
        <dbReference type="EMBL" id="TWW11344.1"/>
    </source>
</evidence>
<feature type="transmembrane region" description="Helical" evidence="3">
    <location>
        <begin position="43"/>
        <end position="65"/>
    </location>
</feature>
<accession>A0A5C6MEK6</accession>
<dbReference type="InterPro" id="IPR029051">
    <property type="entry name" value="DUF4352"/>
</dbReference>
<feature type="domain" description="DUF4352" evidence="4">
    <location>
        <begin position="116"/>
        <end position="179"/>
    </location>
</feature>
<feature type="transmembrane region" description="Helical" evidence="3">
    <location>
        <begin position="6"/>
        <end position="31"/>
    </location>
</feature>
<keyword evidence="3" id="KW-1133">Transmembrane helix</keyword>
<dbReference type="Pfam" id="PF11611">
    <property type="entry name" value="DUF4352"/>
    <property type="match status" value="1"/>
</dbReference>
<dbReference type="Gene3D" id="2.60.40.1240">
    <property type="match status" value="1"/>
</dbReference>
<keyword evidence="3" id="KW-0812">Transmembrane</keyword>
<gene>
    <name evidence="5" type="ORF">LABALGLTS371_05170</name>
</gene>
<dbReference type="RefSeq" id="WP_146302483.1">
    <property type="nucleotide sequence ID" value="NZ_JANXKU010000003.1"/>
</dbReference>
<feature type="compositionally biased region" description="Polar residues" evidence="2">
    <location>
        <begin position="71"/>
        <end position="85"/>
    </location>
</feature>
<dbReference type="EMBL" id="SRRQ01000003">
    <property type="protein sequence ID" value="TWW11344.1"/>
    <property type="molecule type" value="Genomic_DNA"/>
</dbReference>
<feature type="region of interest" description="Disordered" evidence="2">
    <location>
        <begin position="71"/>
        <end position="122"/>
    </location>
</feature>
<evidence type="ECO:0000256" key="2">
    <source>
        <dbReference type="SAM" id="MobiDB-lite"/>
    </source>
</evidence>
<keyword evidence="1" id="KW-0732">Signal</keyword>
<protein>
    <recommendedName>
        <fullName evidence="4">DUF4352 domain-containing protein</fullName>
    </recommendedName>
</protein>
<evidence type="ECO:0000259" key="4">
    <source>
        <dbReference type="Pfam" id="PF11611"/>
    </source>
</evidence>
<comment type="caution">
    <text evidence="5">The sequence shown here is derived from an EMBL/GenBank/DDBJ whole genome shotgun (WGS) entry which is preliminary data.</text>
</comment>
<evidence type="ECO:0000256" key="1">
    <source>
        <dbReference type="ARBA" id="ARBA00022729"/>
    </source>
</evidence>
<reference evidence="5 6" key="1">
    <citation type="submission" date="2019-04" db="EMBL/GenBank/DDBJ databases">
        <title>In vitro growth and metabolic characteristics of meat-borne Lactobacillus algidus strains.</title>
        <authorList>
            <person name="Sade E."/>
            <person name="Per J."/>
            <person name="Tytti H."/>
            <person name="Johanna B.K."/>
        </authorList>
    </citation>
    <scope>NUCLEOTIDE SEQUENCE [LARGE SCALE GENOMIC DNA]</scope>
    <source>
        <strain evidence="5 6">LTS37-1</strain>
    </source>
</reference>
<dbReference type="Proteomes" id="UP000321659">
    <property type="component" value="Unassembled WGS sequence"/>
</dbReference>
<sequence length="181" mass="19484">METIAGILVILAILALMTVFGFLITLIVGLIIKKQGTKKTGKLGLWISIPIFLIIFISAIIFIHLSPTTAETTDSNQNTTDVSNQSYDTSSESSDDYDVTDSSSESDSSDSDEESIGSTVEVNDGSSIKVNSITDTSDSLDAPRTGYHAVEASITIENTSLSPIDINEQKFSLYDENDEAE</sequence>
<proteinExistence type="predicted"/>
<keyword evidence="3" id="KW-0472">Membrane</keyword>
<dbReference type="AlphaFoldDB" id="A0A5C6MEK6"/>